<evidence type="ECO:0000313" key="3">
    <source>
        <dbReference type="Proteomes" id="UP000772618"/>
    </source>
</evidence>
<protein>
    <submittedName>
        <fullName evidence="2">NAD(P)H-binding protein</fullName>
    </submittedName>
</protein>
<dbReference type="PANTHER" id="PTHR43355:SF2">
    <property type="entry name" value="FLAVIN REDUCTASE (NADPH)"/>
    <property type="match status" value="1"/>
</dbReference>
<dbReference type="Pfam" id="PF13460">
    <property type="entry name" value="NAD_binding_10"/>
    <property type="match status" value="1"/>
</dbReference>
<dbReference type="RefSeq" id="WP_254155941.1">
    <property type="nucleotide sequence ID" value="NZ_JAHESD010000068.1"/>
</dbReference>
<comment type="caution">
    <text evidence="2">The sequence shown here is derived from an EMBL/GenBank/DDBJ whole genome shotgun (WGS) entry which is preliminary data.</text>
</comment>
<evidence type="ECO:0000259" key="1">
    <source>
        <dbReference type="Pfam" id="PF13460"/>
    </source>
</evidence>
<dbReference type="InterPro" id="IPR016040">
    <property type="entry name" value="NAD(P)-bd_dom"/>
</dbReference>
<proteinExistence type="predicted"/>
<dbReference type="EMBL" id="JAHESD010000068">
    <property type="protein sequence ID" value="MBT1705793.1"/>
    <property type="molecule type" value="Genomic_DNA"/>
</dbReference>
<dbReference type="InterPro" id="IPR051606">
    <property type="entry name" value="Polyketide_Oxido-like"/>
</dbReference>
<dbReference type="SUPFAM" id="SSF51735">
    <property type="entry name" value="NAD(P)-binding Rossmann-fold domains"/>
    <property type="match status" value="1"/>
</dbReference>
<accession>A0ABS5VWJ3</accession>
<sequence>MNPINKIAVIGGTGKAGVFLIKYLLQQGYIVKALVRNPAKLNYQHRHIDLITGNVTSYENVKSLITGCDAVISTLGLGSPPSEATVFSEATRNILRAMTSTGVKRYVAIAGLNVDTPGDNKGPETKAATQWMYSHYPDSTKDRQLEYNLLRDSSVEWTLVRLPIIEQTDVESEIAVSLKDCPGQKVSATSLALFLISQLKDKTYIRSAPFIANV</sequence>
<organism evidence="2 3">
    <name type="scientific">Chryseosolibacter indicus</name>
    <dbReference type="NCBI Taxonomy" id="2782351"/>
    <lineage>
        <taxon>Bacteria</taxon>
        <taxon>Pseudomonadati</taxon>
        <taxon>Bacteroidota</taxon>
        <taxon>Cytophagia</taxon>
        <taxon>Cytophagales</taxon>
        <taxon>Chryseotaleaceae</taxon>
        <taxon>Chryseosolibacter</taxon>
    </lineage>
</organism>
<keyword evidence="3" id="KW-1185">Reference proteome</keyword>
<dbReference type="Proteomes" id="UP000772618">
    <property type="component" value="Unassembled WGS sequence"/>
</dbReference>
<dbReference type="InterPro" id="IPR036291">
    <property type="entry name" value="NAD(P)-bd_dom_sf"/>
</dbReference>
<evidence type="ECO:0000313" key="2">
    <source>
        <dbReference type="EMBL" id="MBT1705793.1"/>
    </source>
</evidence>
<name>A0ABS5VWJ3_9BACT</name>
<dbReference type="Gene3D" id="3.40.50.720">
    <property type="entry name" value="NAD(P)-binding Rossmann-like Domain"/>
    <property type="match status" value="1"/>
</dbReference>
<feature type="domain" description="NAD(P)-binding" evidence="1">
    <location>
        <begin position="11"/>
        <end position="201"/>
    </location>
</feature>
<dbReference type="PANTHER" id="PTHR43355">
    <property type="entry name" value="FLAVIN REDUCTASE (NADPH)"/>
    <property type="match status" value="1"/>
</dbReference>
<gene>
    <name evidence="2" type="ORF">KK060_21055</name>
</gene>
<reference evidence="2 3" key="1">
    <citation type="submission" date="2021-05" db="EMBL/GenBank/DDBJ databases">
        <title>A Polyphasic approach of four new species of the genus Ohtaekwangia: Ohtaekwangia histidinii sp. nov., Ohtaekwangia cretensis sp. nov., Ohtaekwangia indiensis sp. nov., Ohtaekwangia reichenbachii sp. nov. from diverse environment.</title>
        <authorList>
            <person name="Octaviana S."/>
        </authorList>
    </citation>
    <scope>NUCLEOTIDE SEQUENCE [LARGE SCALE GENOMIC DNA]</scope>
    <source>
        <strain evidence="2 3">PWU20</strain>
    </source>
</reference>